<comment type="caution">
    <text evidence="1">The sequence shown here is derived from an EMBL/GenBank/DDBJ whole genome shotgun (WGS) entry which is preliminary data.</text>
</comment>
<protein>
    <recommendedName>
        <fullName evidence="2">Magnesium transporter MgtE intracellular domain-containing protein</fullName>
    </recommendedName>
</protein>
<dbReference type="SUPFAM" id="SSF158791">
    <property type="entry name" value="MgtE N-terminal domain-like"/>
    <property type="match status" value="1"/>
</dbReference>
<evidence type="ECO:0008006" key="2">
    <source>
        <dbReference type="Google" id="ProtNLM"/>
    </source>
</evidence>
<gene>
    <name evidence="1" type="ORF">LCGC14_2220020</name>
</gene>
<name>A0A0F9FNU8_9ZZZZ</name>
<reference evidence="1" key="1">
    <citation type="journal article" date="2015" name="Nature">
        <title>Complex archaea that bridge the gap between prokaryotes and eukaryotes.</title>
        <authorList>
            <person name="Spang A."/>
            <person name="Saw J.H."/>
            <person name="Jorgensen S.L."/>
            <person name="Zaremba-Niedzwiedzka K."/>
            <person name="Martijn J."/>
            <person name="Lind A.E."/>
            <person name="van Eijk R."/>
            <person name="Schleper C."/>
            <person name="Guy L."/>
            <person name="Ettema T.J."/>
        </authorList>
    </citation>
    <scope>NUCLEOTIDE SEQUENCE</scope>
</reference>
<organism evidence="1">
    <name type="scientific">marine sediment metagenome</name>
    <dbReference type="NCBI Taxonomy" id="412755"/>
    <lineage>
        <taxon>unclassified sequences</taxon>
        <taxon>metagenomes</taxon>
        <taxon>ecological metagenomes</taxon>
    </lineage>
</organism>
<dbReference type="AlphaFoldDB" id="A0A0F9FNU8"/>
<evidence type="ECO:0000313" key="1">
    <source>
        <dbReference type="EMBL" id="KKL58970.1"/>
    </source>
</evidence>
<dbReference type="EMBL" id="LAZR01029641">
    <property type="protein sequence ID" value="KKL58970.1"/>
    <property type="molecule type" value="Genomic_DNA"/>
</dbReference>
<proteinExistence type="predicted"/>
<accession>A0A0F9FNU8</accession>
<sequence>MSPRSPARLIFTGLALAGMAKAGIALYDAGMPQGTGARAPVLTYAAEAAPKAPEPMAVAATDPDPIPASCEMPEEMLTTLTRERELVAVQKDALAQRASEVELAAEQLAVDTARLETLKADLEALLARVAAARTDDVDRLVALYRNMKPKEAALTMNDLDIEVSVMVLGTMSERDAAPILAKLSPVRAQAISRIILERSKLPGDQRLEGIKLQ</sequence>